<dbReference type="EMBL" id="JASBWU010000004">
    <property type="protein sequence ID" value="KAJ9122231.1"/>
    <property type="molecule type" value="Genomic_DNA"/>
</dbReference>
<keyword evidence="2" id="KW-1185">Reference proteome</keyword>
<name>A0ACC2XGR0_9TREE</name>
<comment type="caution">
    <text evidence="1">The sequence shown here is derived from an EMBL/GenBank/DDBJ whole genome shotgun (WGS) entry which is preliminary data.</text>
</comment>
<evidence type="ECO:0000313" key="1">
    <source>
        <dbReference type="EMBL" id="KAJ9122231.1"/>
    </source>
</evidence>
<sequence>MKMSLPPSCRVLTSYTASAFPAVFPFSHRDLIPHDNAPASEFYAYSRLVNHIDDHAIQNLQRFYGQVLPSNVSAGKSTTMAKVLDICSSWVSHIPYATDSQPSISPRNKVVGIGMNAKELEANEILSHWIVHDLDKEPDFRQAVQQAHKGTTYAAIQKLQGSTAGKEGVSAEGPYDAVICNVSIDYLSRPLEVMEHVGRNLKPGGWAYMAISNRCFPTKVMVVRPWLNLSTTDRLHLVASYFHFAGTPYNSTDQASSKTVAATLKRLRDGMGVGFIFGTDGQAQGNSTTPRTVEGSGMQAGQLFEGIQSLVIVEEDNVEGHDPLWIVRAKRKAAAYDS</sequence>
<evidence type="ECO:0000313" key="2">
    <source>
        <dbReference type="Proteomes" id="UP001243375"/>
    </source>
</evidence>
<organism evidence="1 2">
    <name type="scientific">Naganishia vaughanmartiniae</name>
    <dbReference type="NCBI Taxonomy" id="1424756"/>
    <lineage>
        <taxon>Eukaryota</taxon>
        <taxon>Fungi</taxon>
        <taxon>Dikarya</taxon>
        <taxon>Basidiomycota</taxon>
        <taxon>Agaricomycotina</taxon>
        <taxon>Tremellomycetes</taxon>
        <taxon>Filobasidiales</taxon>
        <taxon>Filobasidiaceae</taxon>
        <taxon>Naganishia</taxon>
    </lineage>
</organism>
<reference evidence="1" key="1">
    <citation type="submission" date="2023-04" db="EMBL/GenBank/DDBJ databases">
        <title>Draft Genome sequencing of Naganishia species isolated from polar environments using Oxford Nanopore Technology.</title>
        <authorList>
            <person name="Leo P."/>
            <person name="Venkateswaran K."/>
        </authorList>
    </citation>
    <scope>NUCLEOTIDE SEQUENCE</scope>
    <source>
        <strain evidence="1">MNA-CCFEE 5425</strain>
    </source>
</reference>
<gene>
    <name evidence="1" type="ORF">QFC22_001650</name>
</gene>
<protein>
    <submittedName>
        <fullName evidence="1">Uncharacterized protein</fullName>
    </submittedName>
</protein>
<accession>A0ACC2XGR0</accession>
<dbReference type="Proteomes" id="UP001243375">
    <property type="component" value="Unassembled WGS sequence"/>
</dbReference>
<proteinExistence type="predicted"/>